<dbReference type="PATRIC" id="fig|2041.4.peg.1149"/>
<dbReference type="SUPFAM" id="SSF48008">
    <property type="entry name" value="GntR ligand-binding domain-like"/>
    <property type="match status" value="1"/>
</dbReference>
<gene>
    <name evidence="5" type="ORF">AERYTH_05525</name>
</gene>
<dbReference type="InterPro" id="IPR036390">
    <property type="entry name" value="WH_DNA-bd_sf"/>
</dbReference>
<dbReference type="Pfam" id="PF07729">
    <property type="entry name" value="FCD"/>
    <property type="match status" value="1"/>
</dbReference>
<dbReference type="InterPro" id="IPR036388">
    <property type="entry name" value="WH-like_DNA-bd_sf"/>
</dbReference>
<keyword evidence="3" id="KW-0804">Transcription</keyword>
<evidence type="ECO:0000256" key="2">
    <source>
        <dbReference type="ARBA" id="ARBA00023125"/>
    </source>
</evidence>
<keyword evidence="6" id="KW-1185">Reference proteome</keyword>
<dbReference type="SUPFAM" id="SSF46785">
    <property type="entry name" value="Winged helix' DNA-binding domain"/>
    <property type="match status" value="1"/>
</dbReference>
<dbReference type="Pfam" id="PF00392">
    <property type="entry name" value="GntR"/>
    <property type="match status" value="1"/>
</dbReference>
<dbReference type="PANTHER" id="PTHR43537">
    <property type="entry name" value="TRANSCRIPTIONAL REGULATOR, GNTR FAMILY"/>
    <property type="match status" value="1"/>
</dbReference>
<dbReference type="KEGG" id="aer:AERYTH_05525"/>
<dbReference type="Gene3D" id="1.20.120.530">
    <property type="entry name" value="GntR ligand-binding domain-like"/>
    <property type="match status" value="1"/>
</dbReference>
<evidence type="ECO:0000256" key="1">
    <source>
        <dbReference type="ARBA" id="ARBA00023015"/>
    </source>
</evidence>
<reference evidence="5 6" key="1">
    <citation type="journal article" date="1991" name="Int. J. Syst. Bacteriol.">
        <title>Description of the erythromycin-producing bacterium Arthrobacter sp. strain NRRL B-3381 as Aeromicrobium erythreum gen. nov., sp. nov.</title>
        <authorList>
            <person name="Miller E.S."/>
            <person name="Woese C.R."/>
            <person name="Brenner S."/>
        </authorList>
    </citation>
    <scope>NUCLEOTIDE SEQUENCE [LARGE SCALE GENOMIC DNA]</scope>
    <source>
        <strain evidence="5 6">AR18</strain>
    </source>
</reference>
<dbReference type="SMART" id="SM00345">
    <property type="entry name" value="HTH_GNTR"/>
    <property type="match status" value="1"/>
</dbReference>
<evidence type="ECO:0000313" key="5">
    <source>
        <dbReference type="EMBL" id="ALX04197.1"/>
    </source>
</evidence>
<dbReference type="AlphaFoldDB" id="A0A0U4CFI3"/>
<dbReference type="PANTHER" id="PTHR43537:SF5">
    <property type="entry name" value="UXU OPERON TRANSCRIPTIONAL REGULATOR"/>
    <property type="match status" value="1"/>
</dbReference>
<dbReference type="GO" id="GO:0003700">
    <property type="term" value="F:DNA-binding transcription factor activity"/>
    <property type="evidence" value="ECO:0007669"/>
    <property type="project" value="InterPro"/>
</dbReference>
<name>A0A0U4CFI3_9ACTN</name>
<dbReference type="GO" id="GO:0003677">
    <property type="term" value="F:DNA binding"/>
    <property type="evidence" value="ECO:0007669"/>
    <property type="project" value="UniProtKB-KW"/>
</dbReference>
<accession>A0A0U4CFI3</accession>
<dbReference type="EMBL" id="CP011502">
    <property type="protein sequence ID" value="ALX04197.1"/>
    <property type="molecule type" value="Genomic_DNA"/>
</dbReference>
<keyword evidence="1" id="KW-0805">Transcription regulation</keyword>
<sequence>MPKTRREGALDADRAADVLRDLIVAGDLVPGQRLVERRLADWIGVSRVPVRQALHQLVVEGFATERATGGVAVSDLSPDQVSELLEVAHALDAVAVRRLLAAGTDLSSLRTLLMRAGSAIDGGREADAVRLNAEFHLRLLDLAPAPTVRRTARPLRRVLGWALQQHADPAPVHAEHVALVDAIEQGDADRVEAVLAQHVRTSRAALAERT</sequence>
<protein>
    <recommendedName>
        <fullName evidence="4">HTH gntR-type domain-containing protein</fullName>
    </recommendedName>
</protein>
<dbReference type="InterPro" id="IPR000524">
    <property type="entry name" value="Tscrpt_reg_HTH_GntR"/>
</dbReference>
<evidence type="ECO:0000256" key="3">
    <source>
        <dbReference type="ARBA" id="ARBA00023163"/>
    </source>
</evidence>
<dbReference type="SMART" id="SM00895">
    <property type="entry name" value="FCD"/>
    <property type="match status" value="1"/>
</dbReference>
<dbReference type="OrthoDB" id="5243844at2"/>
<keyword evidence="2" id="KW-0238">DNA-binding</keyword>
<feature type="domain" description="HTH gntR-type" evidence="4">
    <location>
        <begin position="9"/>
        <end position="76"/>
    </location>
</feature>
<dbReference type="InterPro" id="IPR011711">
    <property type="entry name" value="GntR_C"/>
</dbReference>
<evidence type="ECO:0000313" key="6">
    <source>
        <dbReference type="Proteomes" id="UP000067689"/>
    </source>
</evidence>
<dbReference type="InterPro" id="IPR008920">
    <property type="entry name" value="TF_FadR/GntR_C"/>
</dbReference>
<dbReference type="Gene3D" id="1.10.10.10">
    <property type="entry name" value="Winged helix-like DNA-binding domain superfamily/Winged helix DNA-binding domain"/>
    <property type="match status" value="1"/>
</dbReference>
<evidence type="ECO:0000259" key="4">
    <source>
        <dbReference type="PROSITE" id="PS50949"/>
    </source>
</evidence>
<dbReference type="Proteomes" id="UP000067689">
    <property type="component" value="Chromosome"/>
</dbReference>
<proteinExistence type="predicted"/>
<dbReference type="STRING" id="2041.AERYTH_05525"/>
<dbReference type="RefSeq" id="WP_067855697.1">
    <property type="nucleotide sequence ID" value="NZ_CP011502.1"/>
</dbReference>
<organism evidence="5 6">
    <name type="scientific">Aeromicrobium erythreum</name>
    <dbReference type="NCBI Taxonomy" id="2041"/>
    <lineage>
        <taxon>Bacteria</taxon>
        <taxon>Bacillati</taxon>
        <taxon>Actinomycetota</taxon>
        <taxon>Actinomycetes</taxon>
        <taxon>Propionibacteriales</taxon>
        <taxon>Nocardioidaceae</taxon>
        <taxon>Aeromicrobium</taxon>
    </lineage>
</organism>
<dbReference type="PROSITE" id="PS50949">
    <property type="entry name" value="HTH_GNTR"/>
    <property type="match status" value="1"/>
</dbReference>